<keyword evidence="6" id="KW-1185">Reference proteome</keyword>
<keyword evidence="3" id="KW-0732">Signal</keyword>
<evidence type="ECO:0000313" key="5">
    <source>
        <dbReference type="EMBL" id="KAK3603415.1"/>
    </source>
</evidence>
<dbReference type="Proteomes" id="UP001195483">
    <property type="component" value="Unassembled WGS sequence"/>
</dbReference>
<name>A0AAE0T540_9BIVA</name>
<evidence type="ECO:0000313" key="6">
    <source>
        <dbReference type="Proteomes" id="UP001195483"/>
    </source>
</evidence>
<dbReference type="InterPro" id="IPR001073">
    <property type="entry name" value="C1q_dom"/>
</dbReference>
<evidence type="ECO:0000256" key="2">
    <source>
        <dbReference type="ARBA" id="ARBA00022525"/>
    </source>
</evidence>
<reference evidence="5" key="1">
    <citation type="journal article" date="2021" name="Genome Biol. Evol.">
        <title>A High-Quality Reference Genome for a Parasitic Bivalve with Doubly Uniparental Inheritance (Bivalvia: Unionida).</title>
        <authorList>
            <person name="Smith C.H."/>
        </authorList>
    </citation>
    <scope>NUCLEOTIDE SEQUENCE</scope>
    <source>
        <strain evidence="5">CHS0354</strain>
    </source>
</reference>
<dbReference type="Pfam" id="PF00386">
    <property type="entry name" value="C1q"/>
    <property type="match status" value="1"/>
</dbReference>
<keyword evidence="2" id="KW-0964">Secreted</keyword>
<reference evidence="5" key="3">
    <citation type="submission" date="2023-05" db="EMBL/GenBank/DDBJ databases">
        <authorList>
            <person name="Smith C.H."/>
        </authorList>
    </citation>
    <scope>NUCLEOTIDE SEQUENCE</scope>
    <source>
        <strain evidence="5">CHS0354</strain>
        <tissue evidence="5">Mantle</tissue>
    </source>
</reference>
<dbReference type="GO" id="GO:0005576">
    <property type="term" value="C:extracellular region"/>
    <property type="evidence" value="ECO:0007669"/>
    <property type="project" value="UniProtKB-SubCell"/>
</dbReference>
<accession>A0AAE0T540</accession>
<dbReference type="Gene3D" id="2.60.120.40">
    <property type="match status" value="1"/>
</dbReference>
<comment type="caution">
    <text evidence="5">The sequence shown here is derived from an EMBL/GenBank/DDBJ whole genome shotgun (WGS) entry which is preliminary data.</text>
</comment>
<dbReference type="AlphaFoldDB" id="A0AAE0T540"/>
<dbReference type="EMBL" id="JAEAOA010000609">
    <property type="protein sequence ID" value="KAK3603415.1"/>
    <property type="molecule type" value="Genomic_DNA"/>
</dbReference>
<sequence length="147" mass="16159">MFFFLEGSNNLPAFMVVLSGDLVHCSLNQHVVFDNVILNIGDVYNSLHGVFRAPTAGTYQFSLTLSVRSNGGQYHVVIKKGKSATVIGYLYAEFSTLWVLRSTSVLTQLEVGEDVWVACFADETHIVGGPDDVGKYHSHFSGFIVSH</sequence>
<reference evidence="5" key="2">
    <citation type="journal article" date="2021" name="Genome Biol. Evol.">
        <title>Developing a high-quality reference genome for a parasitic bivalve with doubly uniparental inheritance (Bivalvia: Unionida).</title>
        <authorList>
            <person name="Smith C.H."/>
        </authorList>
    </citation>
    <scope>NUCLEOTIDE SEQUENCE</scope>
    <source>
        <strain evidence="5">CHS0354</strain>
        <tissue evidence="5">Mantle</tissue>
    </source>
</reference>
<dbReference type="InterPro" id="IPR050822">
    <property type="entry name" value="Cerebellin_Synaptic_Org"/>
</dbReference>
<comment type="subcellular location">
    <subcellularLocation>
        <location evidence="1">Secreted</location>
    </subcellularLocation>
</comment>
<dbReference type="PANTHER" id="PTHR22923:SF116">
    <property type="entry name" value="C1Q DOMAIN-CONTAINING PROTEIN"/>
    <property type="match status" value="1"/>
</dbReference>
<dbReference type="SUPFAM" id="SSF49842">
    <property type="entry name" value="TNF-like"/>
    <property type="match status" value="1"/>
</dbReference>
<proteinExistence type="predicted"/>
<gene>
    <name evidence="5" type="ORF">CHS0354_009394</name>
</gene>
<dbReference type="PRINTS" id="PR00007">
    <property type="entry name" value="COMPLEMNTC1Q"/>
</dbReference>
<protein>
    <recommendedName>
        <fullName evidence="4">C1q domain-containing protein</fullName>
    </recommendedName>
</protein>
<evidence type="ECO:0000256" key="3">
    <source>
        <dbReference type="ARBA" id="ARBA00022729"/>
    </source>
</evidence>
<evidence type="ECO:0000259" key="4">
    <source>
        <dbReference type="PROSITE" id="PS50871"/>
    </source>
</evidence>
<evidence type="ECO:0000256" key="1">
    <source>
        <dbReference type="ARBA" id="ARBA00004613"/>
    </source>
</evidence>
<dbReference type="PROSITE" id="PS50871">
    <property type="entry name" value="C1Q"/>
    <property type="match status" value="1"/>
</dbReference>
<dbReference type="PANTHER" id="PTHR22923">
    <property type="entry name" value="CEREBELLIN-RELATED"/>
    <property type="match status" value="1"/>
</dbReference>
<organism evidence="5 6">
    <name type="scientific">Potamilus streckersoni</name>
    <dbReference type="NCBI Taxonomy" id="2493646"/>
    <lineage>
        <taxon>Eukaryota</taxon>
        <taxon>Metazoa</taxon>
        <taxon>Spiralia</taxon>
        <taxon>Lophotrochozoa</taxon>
        <taxon>Mollusca</taxon>
        <taxon>Bivalvia</taxon>
        <taxon>Autobranchia</taxon>
        <taxon>Heteroconchia</taxon>
        <taxon>Palaeoheterodonta</taxon>
        <taxon>Unionida</taxon>
        <taxon>Unionoidea</taxon>
        <taxon>Unionidae</taxon>
        <taxon>Ambleminae</taxon>
        <taxon>Lampsilini</taxon>
        <taxon>Potamilus</taxon>
    </lineage>
</organism>
<dbReference type="InterPro" id="IPR008983">
    <property type="entry name" value="Tumour_necrosis_fac-like_dom"/>
</dbReference>
<dbReference type="SMART" id="SM00110">
    <property type="entry name" value="C1Q"/>
    <property type="match status" value="1"/>
</dbReference>
<feature type="domain" description="C1q" evidence="4">
    <location>
        <begin position="7"/>
        <end position="147"/>
    </location>
</feature>